<name>A9WB99_CHLAA</name>
<protein>
    <submittedName>
        <fullName evidence="1">Uncharacterized protein</fullName>
    </submittedName>
</protein>
<dbReference type="AlphaFoldDB" id="A9WB99"/>
<organism evidence="1 2">
    <name type="scientific">Chloroflexus aurantiacus (strain ATCC 29366 / DSM 635 / J-10-fl)</name>
    <dbReference type="NCBI Taxonomy" id="324602"/>
    <lineage>
        <taxon>Bacteria</taxon>
        <taxon>Bacillati</taxon>
        <taxon>Chloroflexota</taxon>
        <taxon>Chloroflexia</taxon>
        <taxon>Chloroflexales</taxon>
        <taxon>Chloroflexineae</taxon>
        <taxon>Chloroflexaceae</taxon>
        <taxon>Chloroflexus</taxon>
    </lineage>
</organism>
<keyword evidence="2" id="KW-1185">Reference proteome</keyword>
<proteinExistence type="predicted"/>
<gene>
    <name evidence="1" type="ordered locus">Caur_3714</name>
</gene>
<accession>A9WB99</accession>
<dbReference type="eggNOG" id="ENOG5030SM6">
    <property type="taxonomic scope" value="Bacteria"/>
</dbReference>
<dbReference type="STRING" id="324602.Caur_3714"/>
<dbReference type="InParanoid" id="A9WB99"/>
<dbReference type="RefSeq" id="WP_012259545.1">
    <property type="nucleotide sequence ID" value="NC_010175.1"/>
</dbReference>
<dbReference type="KEGG" id="cau:Caur_3714"/>
<dbReference type="EnsemblBacteria" id="ABY36892">
    <property type="protein sequence ID" value="ABY36892"/>
    <property type="gene ID" value="Caur_3714"/>
</dbReference>
<evidence type="ECO:0000313" key="2">
    <source>
        <dbReference type="Proteomes" id="UP000002008"/>
    </source>
</evidence>
<reference evidence="2" key="1">
    <citation type="journal article" date="2011" name="BMC Genomics">
        <title>Complete genome sequence of the filamentous anoxygenic phototrophic bacterium Chloroflexus aurantiacus.</title>
        <authorList>
            <person name="Tang K.H."/>
            <person name="Barry K."/>
            <person name="Chertkov O."/>
            <person name="Dalin E."/>
            <person name="Han C.S."/>
            <person name="Hauser L.J."/>
            <person name="Honchak B.M."/>
            <person name="Karbach L.E."/>
            <person name="Land M.L."/>
            <person name="Lapidus A."/>
            <person name="Larimer F.W."/>
            <person name="Mikhailova N."/>
            <person name="Pitluck S."/>
            <person name="Pierson B.K."/>
            <person name="Blankenship R.E."/>
        </authorList>
    </citation>
    <scope>NUCLEOTIDE SEQUENCE [LARGE SCALE GENOMIC DNA]</scope>
    <source>
        <strain evidence="2">ATCC 29366 / DSM 635 / J-10-fl</strain>
    </source>
</reference>
<sequence>MILSGTREAVLLSVQRIDIHGTIFYDVTFHHTGETQPIRARIGAESVYPNPQPGDQVLVSYVVGVVTNITPRPS</sequence>
<evidence type="ECO:0000313" key="1">
    <source>
        <dbReference type="EMBL" id="ABY36892.1"/>
    </source>
</evidence>
<dbReference type="Proteomes" id="UP000002008">
    <property type="component" value="Chromosome"/>
</dbReference>
<dbReference type="EMBL" id="CP000909">
    <property type="protein sequence ID" value="ABY36892.1"/>
    <property type="molecule type" value="Genomic_DNA"/>
</dbReference>
<dbReference type="HOGENOM" id="CLU_2680991_0_0_0"/>
<dbReference type="PATRIC" id="fig|324602.8.peg.4165"/>